<dbReference type="EMBL" id="CP111027">
    <property type="protein sequence ID" value="WAR29928.1"/>
    <property type="molecule type" value="Genomic_DNA"/>
</dbReference>
<keyword evidence="2" id="KW-0677">Repeat</keyword>
<dbReference type="InterPro" id="IPR013087">
    <property type="entry name" value="Znf_C2H2_type"/>
</dbReference>
<reference evidence="7" key="1">
    <citation type="submission" date="2022-11" db="EMBL/GenBank/DDBJ databases">
        <title>Centuries of genome instability and evolution in soft-shell clam transmissible cancer (bioRxiv).</title>
        <authorList>
            <person name="Hart S.F.M."/>
            <person name="Yonemitsu M.A."/>
            <person name="Giersch R.M."/>
            <person name="Beal B.F."/>
            <person name="Arriagada G."/>
            <person name="Davis B.W."/>
            <person name="Ostrander E.A."/>
            <person name="Goff S.P."/>
            <person name="Metzger M.J."/>
        </authorList>
    </citation>
    <scope>NUCLEOTIDE SEQUENCE</scope>
    <source>
        <strain evidence="7">MELC-2E11</strain>
        <tissue evidence="7">Siphon/mantle</tissue>
    </source>
</reference>
<dbReference type="PROSITE" id="PS50157">
    <property type="entry name" value="ZINC_FINGER_C2H2_2"/>
    <property type="match status" value="4"/>
</dbReference>
<dbReference type="Pfam" id="PF00096">
    <property type="entry name" value="zf-C2H2"/>
    <property type="match status" value="4"/>
</dbReference>
<dbReference type="Proteomes" id="UP001164746">
    <property type="component" value="Chromosome 16"/>
</dbReference>
<keyword evidence="1" id="KW-0479">Metal-binding</keyword>
<name>A0ABY7G668_MYAAR</name>
<dbReference type="InterPro" id="IPR036236">
    <property type="entry name" value="Znf_C2H2_sf"/>
</dbReference>
<proteinExistence type="predicted"/>
<feature type="domain" description="C2H2-type" evidence="6">
    <location>
        <begin position="68"/>
        <end position="95"/>
    </location>
</feature>
<dbReference type="PROSITE" id="PS00028">
    <property type="entry name" value="ZINC_FINGER_C2H2_1"/>
    <property type="match status" value="4"/>
</dbReference>
<keyword evidence="4" id="KW-0862">Zinc</keyword>
<accession>A0ABY7G668</accession>
<feature type="domain" description="C2H2-type" evidence="6">
    <location>
        <begin position="96"/>
        <end position="123"/>
    </location>
</feature>
<dbReference type="PANTHER" id="PTHR14196:SF12">
    <property type="entry name" value="ZINC FINGER PROTEIN 208-LIKE"/>
    <property type="match status" value="1"/>
</dbReference>
<evidence type="ECO:0000256" key="1">
    <source>
        <dbReference type="ARBA" id="ARBA00022723"/>
    </source>
</evidence>
<dbReference type="PANTHER" id="PTHR14196">
    <property type="entry name" value="ODD-SKIPPED - RELATED"/>
    <property type="match status" value="1"/>
</dbReference>
<evidence type="ECO:0000259" key="6">
    <source>
        <dbReference type="PROSITE" id="PS50157"/>
    </source>
</evidence>
<keyword evidence="8" id="KW-1185">Reference proteome</keyword>
<dbReference type="SMART" id="SM00355">
    <property type="entry name" value="ZnF_C2H2"/>
    <property type="match status" value="5"/>
</dbReference>
<evidence type="ECO:0000256" key="2">
    <source>
        <dbReference type="ARBA" id="ARBA00022737"/>
    </source>
</evidence>
<evidence type="ECO:0000256" key="3">
    <source>
        <dbReference type="ARBA" id="ARBA00022771"/>
    </source>
</evidence>
<evidence type="ECO:0000256" key="4">
    <source>
        <dbReference type="ARBA" id="ARBA00022833"/>
    </source>
</evidence>
<feature type="domain" description="C2H2-type" evidence="6">
    <location>
        <begin position="40"/>
        <end position="67"/>
    </location>
</feature>
<keyword evidence="3 5" id="KW-0863">Zinc-finger</keyword>
<dbReference type="SUPFAM" id="SSF57667">
    <property type="entry name" value="beta-beta-alpha zinc fingers"/>
    <property type="match status" value="4"/>
</dbReference>
<dbReference type="InterPro" id="IPR050717">
    <property type="entry name" value="C2H2-ZF_Transcription_Reg"/>
</dbReference>
<evidence type="ECO:0000313" key="8">
    <source>
        <dbReference type="Proteomes" id="UP001164746"/>
    </source>
</evidence>
<evidence type="ECO:0000313" key="7">
    <source>
        <dbReference type="EMBL" id="WAR29928.1"/>
    </source>
</evidence>
<sequence>MVSVRKHITIYTGYNSHKCVLSGADSTSRRPQIHTGEKPYQCDTCDATFSHRSHLQGHIRIHTGEKPYKCDTCGATFSHSSNLNSHIRIHTGEIPYKCDTCSAAFSRRPSLHRHMRFHTGEKPYRCDTCGATFSHSSNLHNHIRIHTGEMPYKHVVLLVYCMCLSHAERSHQGVIMCCCVFVDLLHLMRILTREKPYRCENCVAVFVHSCDFRNHTDT</sequence>
<protein>
    <submittedName>
        <fullName evidence="7">ZN233-like protein</fullName>
    </submittedName>
</protein>
<evidence type="ECO:0000256" key="5">
    <source>
        <dbReference type="PROSITE-ProRule" id="PRU00042"/>
    </source>
</evidence>
<feature type="domain" description="C2H2-type" evidence="6">
    <location>
        <begin position="124"/>
        <end position="151"/>
    </location>
</feature>
<dbReference type="Gene3D" id="3.30.160.60">
    <property type="entry name" value="Classic Zinc Finger"/>
    <property type="match status" value="5"/>
</dbReference>
<organism evidence="7 8">
    <name type="scientific">Mya arenaria</name>
    <name type="common">Soft-shell clam</name>
    <dbReference type="NCBI Taxonomy" id="6604"/>
    <lineage>
        <taxon>Eukaryota</taxon>
        <taxon>Metazoa</taxon>
        <taxon>Spiralia</taxon>
        <taxon>Lophotrochozoa</taxon>
        <taxon>Mollusca</taxon>
        <taxon>Bivalvia</taxon>
        <taxon>Autobranchia</taxon>
        <taxon>Heteroconchia</taxon>
        <taxon>Euheterodonta</taxon>
        <taxon>Imparidentia</taxon>
        <taxon>Neoheterodontei</taxon>
        <taxon>Myida</taxon>
        <taxon>Myoidea</taxon>
        <taxon>Myidae</taxon>
        <taxon>Mya</taxon>
    </lineage>
</organism>
<gene>
    <name evidence="7" type="ORF">MAR_003496</name>
</gene>